<dbReference type="InterPro" id="IPR013656">
    <property type="entry name" value="PAS_4"/>
</dbReference>
<dbReference type="InterPro" id="IPR003594">
    <property type="entry name" value="HATPase_dom"/>
</dbReference>
<dbReference type="Pfam" id="PF13426">
    <property type="entry name" value="PAS_9"/>
    <property type="match status" value="1"/>
</dbReference>
<keyword evidence="3" id="KW-0597">Phosphoprotein</keyword>
<evidence type="ECO:0000259" key="9">
    <source>
        <dbReference type="PROSITE" id="PS50109"/>
    </source>
</evidence>
<name>A0A1L3MN28_9BACI</name>
<evidence type="ECO:0000256" key="5">
    <source>
        <dbReference type="ARBA" id="ARBA00022741"/>
    </source>
</evidence>
<evidence type="ECO:0000256" key="8">
    <source>
        <dbReference type="ARBA" id="ARBA00023012"/>
    </source>
</evidence>
<dbReference type="PROSITE" id="PS50112">
    <property type="entry name" value="PAS"/>
    <property type="match status" value="1"/>
</dbReference>
<keyword evidence="6" id="KW-0418">Kinase</keyword>
<dbReference type="KEGG" id="bwh:A9C19_02705"/>
<protein>
    <recommendedName>
        <fullName evidence="2">histidine kinase</fullName>
        <ecNumber evidence="2">2.7.13.3</ecNumber>
    </recommendedName>
</protein>
<dbReference type="SUPFAM" id="SSF55874">
    <property type="entry name" value="ATPase domain of HSP90 chaperone/DNA topoisomerase II/histidine kinase"/>
    <property type="match status" value="1"/>
</dbReference>
<evidence type="ECO:0000256" key="6">
    <source>
        <dbReference type="ARBA" id="ARBA00022777"/>
    </source>
</evidence>
<dbReference type="Gene3D" id="3.30.450.20">
    <property type="entry name" value="PAS domain"/>
    <property type="match status" value="2"/>
</dbReference>
<dbReference type="InterPro" id="IPR005467">
    <property type="entry name" value="His_kinase_dom"/>
</dbReference>
<dbReference type="Pfam" id="PF00512">
    <property type="entry name" value="HisKA"/>
    <property type="match status" value="1"/>
</dbReference>
<comment type="catalytic activity">
    <reaction evidence="1">
        <text>ATP + protein L-histidine = ADP + protein N-phospho-L-histidine.</text>
        <dbReference type="EC" id="2.7.13.3"/>
    </reaction>
</comment>
<dbReference type="EC" id="2.7.13.3" evidence="2"/>
<proteinExistence type="predicted"/>
<keyword evidence="4" id="KW-0808">Transferase</keyword>
<dbReference type="InterPro" id="IPR000014">
    <property type="entry name" value="PAS"/>
</dbReference>
<dbReference type="Gene3D" id="3.30.565.10">
    <property type="entry name" value="Histidine kinase-like ATPase, C-terminal domain"/>
    <property type="match status" value="1"/>
</dbReference>
<evidence type="ECO:0000256" key="7">
    <source>
        <dbReference type="ARBA" id="ARBA00022840"/>
    </source>
</evidence>
<accession>A0A1L3MN28</accession>
<dbReference type="GO" id="GO:0000155">
    <property type="term" value="F:phosphorelay sensor kinase activity"/>
    <property type="evidence" value="ECO:0007669"/>
    <property type="project" value="InterPro"/>
</dbReference>
<evidence type="ECO:0000256" key="4">
    <source>
        <dbReference type="ARBA" id="ARBA00022679"/>
    </source>
</evidence>
<dbReference type="NCBIfam" id="TIGR00229">
    <property type="entry name" value="sensory_box"/>
    <property type="match status" value="2"/>
</dbReference>
<dbReference type="SMART" id="SM00387">
    <property type="entry name" value="HATPase_c"/>
    <property type="match status" value="1"/>
</dbReference>
<feature type="domain" description="PAS" evidence="10">
    <location>
        <begin position="32"/>
        <end position="87"/>
    </location>
</feature>
<dbReference type="PRINTS" id="PR00344">
    <property type="entry name" value="BCTRLSENSOR"/>
</dbReference>
<dbReference type="STRING" id="1547283.A9C19_02705"/>
<dbReference type="Pfam" id="PF08448">
    <property type="entry name" value="PAS_4"/>
    <property type="match status" value="1"/>
</dbReference>
<dbReference type="Pfam" id="PF02518">
    <property type="entry name" value="HATPase_c"/>
    <property type="match status" value="1"/>
</dbReference>
<dbReference type="SUPFAM" id="SSF47384">
    <property type="entry name" value="Homodimeric domain of signal transducing histidine kinase"/>
    <property type="match status" value="1"/>
</dbReference>
<dbReference type="Proteomes" id="UP000181936">
    <property type="component" value="Chromosome"/>
</dbReference>
<feature type="domain" description="Histidine kinase" evidence="9">
    <location>
        <begin position="277"/>
        <end position="482"/>
    </location>
</feature>
<keyword evidence="7" id="KW-0067">ATP-binding</keyword>
<dbReference type="InterPro" id="IPR004358">
    <property type="entry name" value="Sig_transdc_His_kin-like_C"/>
</dbReference>
<dbReference type="Gene3D" id="1.10.287.130">
    <property type="match status" value="1"/>
</dbReference>
<keyword evidence="12" id="KW-1185">Reference proteome</keyword>
<keyword evidence="5" id="KW-0547">Nucleotide-binding</keyword>
<reference evidence="11 12" key="1">
    <citation type="journal article" date="2016" name="Sci. Rep.">
        <title>Complete genome sequence and transcriptomic analysis of a novel marine strain Bacillus weihaiensis reveals the mechanism of brown algae degradation.</title>
        <authorList>
            <person name="Zhu Y."/>
            <person name="Chen P."/>
            <person name="Bao Y."/>
            <person name="Men Y."/>
            <person name="Zeng Y."/>
            <person name="Yang J."/>
            <person name="Sun J."/>
            <person name="Sun Y."/>
        </authorList>
    </citation>
    <scope>NUCLEOTIDE SEQUENCE [LARGE SCALE GENOMIC DNA]</scope>
    <source>
        <strain evidence="11 12">Alg07</strain>
    </source>
</reference>
<dbReference type="RefSeq" id="WP_072578544.1">
    <property type="nucleotide sequence ID" value="NZ_CP016020.1"/>
</dbReference>
<dbReference type="CDD" id="cd00082">
    <property type="entry name" value="HisKA"/>
    <property type="match status" value="1"/>
</dbReference>
<evidence type="ECO:0000313" key="12">
    <source>
        <dbReference type="Proteomes" id="UP000181936"/>
    </source>
</evidence>
<dbReference type="SMART" id="SM00091">
    <property type="entry name" value="PAS"/>
    <property type="match status" value="2"/>
</dbReference>
<dbReference type="OrthoDB" id="9815750at2"/>
<gene>
    <name evidence="11" type="ORF">A9C19_02705</name>
</gene>
<dbReference type="SUPFAM" id="SSF55785">
    <property type="entry name" value="PYP-like sensor domain (PAS domain)"/>
    <property type="match status" value="2"/>
</dbReference>
<evidence type="ECO:0000313" key="11">
    <source>
        <dbReference type="EMBL" id="APH03755.1"/>
    </source>
</evidence>
<dbReference type="InterPro" id="IPR003661">
    <property type="entry name" value="HisK_dim/P_dom"/>
</dbReference>
<sequence length="482" mass="54662">MNPKTTSKKKEKLEVFIKNSDFFEFDRHHEGYYALDTTGRYVRVNETCEQATGFNKEELYELTYKDLLVMDDLEAVKERFHRVLSGEIQHFTCLVQTKNREKREIEVTNTPIIVDSEIIGVYGTAKDMTEVNNTKRDLEESEALHRSIVEHSPDGVLIVQNDRIIFVNQTATSLLGAKNKEEIIARHIKEFFCHSKEDPFPSYAKEAIQGASSVLYEKELVTVKGTKVELGMKYIPTIYKGEHALYIMLRDLTEKKLAHDMMVYSEKLSVAGQLAAGIAHEIRNPITAIKGFLQLMEDDTNYRKDYFPVLTAEMNRIELILSELLALAKPQLKDYKPMNVAKILQHVIALTKSQAILHNITIKPFIHLHSVSIVCDENKIKQVFINFIKNAIEAMSDTSGTISVYAKQNEDGCVLIEIVDEGPGIPKEIVKKIGTPFFTTKENGTGLGIMVSQEIIKQHNGELKIDSNDAGTKISVRFPVHI</sequence>
<dbReference type="SMART" id="SM00388">
    <property type="entry name" value="HisKA"/>
    <property type="match status" value="1"/>
</dbReference>
<evidence type="ECO:0000256" key="2">
    <source>
        <dbReference type="ARBA" id="ARBA00012438"/>
    </source>
</evidence>
<evidence type="ECO:0000256" key="1">
    <source>
        <dbReference type="ARBA" id="ARBA00000085"/>
    </source>
</evidence>
<organism evidence="11 12">
    <name type="scientific">Bacillus weihaiensis</name>
    <dbReference type="NCBI Taxonomy" id="1547283"/>
    <lineage>
        <taxon>Bacteria</taxon>
        <taxon>Bacillati</taxon>
        <taxon>Bacillota</taxon>
        <taxon>Bacilli</taxon>
        <taxon>Bacillales</taxon>
        <taxon>Bacillaceae</taxon>
        <taxon>Bacillus</taxon>
    </lineage>
</organism>
<dbReference type="InterPro" id="IPR036097">
    <property type="entry name" value="HisK_dim/P_sf"/>
</dbReference>
<dbReference type="InterPro" id="IPR035965">
    <property type="entry name" value="PAS-like_dom_sf"/>
</dbReference>
<dbReference type="PROSITE" id="PS50109">
    <property type="entry name" value="HIS_KIN"/>
    <property type="match status" value="1"/>
</dbReference>
<dbReference type="EMBL" id="CP016020">
    <property type="protein sequence ID" value="APH03755.1"/>
    <property type="molecule type" value="Genomic_DNA"/>
</dbReference>
<keyword evidence="8" id="KW-0902">Two-component regulatory system</keyword>
<dbReference type="PANTHER" id="PTHR43065:SF34">
    <property type="entry name" value="SPORULATION KINASE A"/>
    <property type="match status" value="1"/>
</dbReference>
<dbReference type="GO" id="GO:0005524">
    <property type="term" value="F:ATP binding"/>
    <property type="evidence" value="ECO:0007669"/>
    <property type="project" value="UniProtKB-KW"/>
</dbReference>
<evidence type="ECO:0000259" key="10">
    <source>
        <dbReference type="PROSITE" id="PS50112"/>
    </source>
</evidence>
<dbReference type="PANTHER" id="PTHR43065">
    <property type="entry name" value="SENSOR HISTIDINE KINASE"/>
    <property type="match status" value="1"/>
</dbReference>
<dbReference type="InterPro" id="IPR036890">
    <property type="entry name" value="HATPase_C_sf"/>
</dbReference>
<evidence type="ECO:0000256" key="3">
    <source>
        <dbReference type="ARBA" id="ARBA00022553"/>
    </source>
</evidence>
<dbReference type="AlphaFoldDB" id="A0A1L3MN28"/>
<dbReference type="CDD" id="cd00130">
    <property type="entry name" value="PAS"/>
    <property type="match status" value="2"/>
</dbReference>